<accession>A0A431VHK6</accession>
<dbReference type="Pfam" id="PF11578">
    <property type="entry name" value="DUF3237"/>
    <property type="match status" value="1"/>
</dbReference>
<comment type="caution">
    <text evidence="1">The sequence shown here is derived from an EMBL/GenBank/DDBJ whole genome shotgun (WGS) entry which is preliminary data.</text>
</comment>
<protein>
    <submittedName>
        <fullName evidence="1">DUF3237 domain-containing protein</fullName>
    </submittedName>
</protein>
<dbReference type="EMBL" id="RXMA01000012">
    <property type="protein sequence ID" value="RTR19234.1"/>
    <property type="molecule type" value="Genomic_DNA"/>
</dbReference>
<proteinExistence type="predicted"/>
<sequence>MAATGWVASAPHNTAMASTGGPLSPDIPVVLPKTEFVYEALCDLEPAIDMGNGPLGGRRIINIVGGRFAGPRLRGTVLRGGADRQLLRKDGVRILNALYELQTEDGAVLTVNNRVLIDARPDGTRYAFSHIDLTAPEGPHDWLNRKSFVGTLHSLTPGKIVLIRVYSLE</sequence>
<dbReference type="PANTHER" id="PTHR37315:SF1">
    <property type="entry name" value="UPF0311 PROTEIN BLR7842"/>
    <property type="match status" value="1"/>
</dbReference>
<dbReference type="InterPro" id="IPR020915">
    <property type="entry name" value="UPF0311"/>
</dbReference>
<gene>
    <name evidence="1" type="ORF">EJ903_14310</name>
</gene>
<dbReference type="Proteomes" id="UP000277007">
    <property type="component" value="Unassembled WGS sequence"/>
</dbReference>
<evidence type="ECO:0000313" key="1">
    <source>
        <dbReference type="EMBL" id="RTR19234.1"/>
    </source>
</evidence>
<evidence type="ECO:0000313" key="2">
    <source>
        <dbReference type="Proteomes" id="UP000277007"/>
    </source>
</evidence>
<name>A0A431VHK6_9PROT</name>
<reference evidence="1 2" key="1">
    <citation type="submission" date="2018-12" db="EMBL/GenBank/DDBJ databases">
        <authorList>
            <person name="Yang Y."/>
        </authorList>
    </citation>
    <scope>NUCLEOTIDE SEQUENCE [LARGE SCALE GENOMIC DNA]</scope>
    <source>
        <strain evidence="1 2">L-25-5w-1</strain>
    </source>
</reference>
<dbReference type="OrthoDB" id="5294829at2"/>
<dbReference type="PANTHER" id="PTHR37315">
    <property type="entry name" value="UPF0311 PROTEIN BLR7842"/>
    <property type="match status" value="1"/>
</dbReference>
<dbReference type="AlphaFoldDB" id="A0A431VHK6"/>
<keyword evidence="2" id="KW-1185">Reference proteome</keyword>
<organism evidence="1 2">
    <name type="scientific">Azospirillum griseum</name>
    <dbReference type="NCBI Taxonomy" id="2496639"/>
    <lineage>
        <taxon>Bacteria</taxon>
        <taxon>Pseudomonadati</taxon>
        <taxon>Pseudomonadota</taxon>
        <taxon>Alphaproteobacteria</taxon>
        <taxon>Rhodospirillales</taxon>
        <taxon>Azospirillaceae</taxon>
        <taxon>Azospirillum</taxon>
    </lineage>
</organism>
<dbReference type="Gene3D" id="2.40.160.20">
    <property type="match status" value="1"/>
</dbReference>